<evidence type="ECO:0008006" key="3">
    <source>
        <dbReference type="Google" id="ProtNLM"/>
    </source>
</evidence>
<gene>
    <name evidence="1" type="ORF">GCM10009767_13280</name>
</gene>
<dbReference type="SUPFAM" id="SSF56112">
    <property type="entry name" value="Protein kinase-like (PK-like)"/>
    <property type="match status" value="1"/>
</dbReference>
<dbReference type="Proteomes" id="UP001501204">
    <property type="component" value="Unassembled WGS sequence"/>
</dbReference>
<evidence type="ECO:0000313" key="1">
    <source>
        <dbReference type="EMBL" id="GAA1755313.1"/>
    </source>
</evidence>
<name>A0ABN2KGR3_9MICC</name>
<dbReference type="InterPro" id="IPR011009">
    <property type="entry name" value="Kinase-like_dom_sf"/>
</dbReference>
<keyword evidence="2" id="KW-1185">Reference proteome</keyword>
<organism evidence="1 2">
    <name type="scientific">Kocuria aegyptia</name>
    <dbReference type="NCBI Taxonomy" id="330943"/>
    <lineage>
        <taxon>Bacteria</taxon>
        <taxon>Bacillati</taxon>
        <taxon>Actinomycetota</taxon>
        <taxon>Actinomycetes</taxon>
        <taxon>Micrococcales</taxon>
        <taxon>Micrococcaceae</taxon>
        <taxon>Kocuria</taxon>
    </lineage>
</organism>
<protein>
    <recommendedName>
        <fullName evidence="3">Aminoglycoside phosphotransferase domain-containing protein</fullName>
    </recommendedName>
</protein>
<proteinExistence type="predicted"/>
<comment type="caution">
    <text evidence="1">The sequence shown here is derived from an EMBL/GenBank/DDBJ whole genome shotgun (WGS) entry which is preliminary data.</text>
</comment>
<evidence type="ECO:0000313" key="2">
    <source>
        <dbReference type="Proteomes" id="UP001501204"/>
    </source>
</evidence>
<reference evidence="1 2" key="1">
    <citation type="journal article" date="2019" name="Int. J. Syst. Evol. Microbiol.">
        <title>The Global Catalogue of Microorganisms (GCM) 10K type strain sequencing project: providing services to taxonomists for standard genome sequencing and annotation.</title>
        <authorList>
            <consortium name="The Broad Institute Genomics Platform"/>
            <consortium name="The Broad Institute Genome Sequencing Center for Infectious Disease"/>
            <person name="Wu L."/>
            <person name="Ma J."/>
        </authorList>
    </citation>
    <scope>NUCLEOTIDE SEQUENCE [LARGE SCALE GENOMIC DNA]</scope>
    <source>
        <strain evidence="1 2">JCM 14735</strain>
    </source>
</reference>
<accession>A0ABN2KGR3</accession>
<dbReference type="RefSeq" id="WP_344120907.1">
    <property type="nucleotide sequence ID" value="NZ_BAAAOA010000015.1"/>
</dbReference>
<dbReference type="EMBL" id="BAAAOA010000015">
    <property type="protein sequence ID" value="GAA1755313.1"/>
    <property type="molecule type" value="Genomic_DNA"/>
</dbReference>
<dbReference type="Gene3D" id="3.90.1200.10">
    <property type="match status" value="1"/>
</dbReference>
<sequence>MAAAKQNPMGSAGPGEALLTAMVSASWDRPVRIASWEVEKVDYPFASPATAGLFRVRGTTGENQPWSLFAKVLQHPRHWAGIDQVPAELREDFEAAFPWRGELVAWEPAFVAALPPGLRVPFLHRVVDLGADRLVLWMEDVDIDPGPWDPPRFARAGHLLGGLAARRCDCRALAASGVPAGLGLRRYVKGRVLPMLQVLQRDEFWAHPLVAAVVDARLRRDLAELAGRLPAVLDRLDRCPQSLPHGDASPQNLLPVRNEPGTLVVIDTAFQCPQAIGFDLGQLLIGLVHAGELSAASLESDDAQIMAAFARGLAEGGVDVPAAEVVYGHHGSLLARAGFTAFPLEHLGDPPTPTLEELFAQRAALTRYIADSALALQP</sequence>